<name>A0A1L7XUW5_9HELO</name>
<dbReference type="Pfam" id="PF11951">
    <property type="entry name" value="Fungal_trans_2"/>
    <property type="match status" value="1"/>
</dbReference>
<keyword evidence="2" id="KW-0539">Nucleus</keyword>
<dbReference type="Pfam" id="PF00172">
    <property type="entry name" value="Zn_clus"/>
    <property type="match status" value="1"/>
</dbReference>
<dbReference type="CDD" id="cd00067">
    <property type="entry name" value="GAL4"/>
    <property type="match status" value="1"/>
</dbReference>
<dbReference type="GO" id="GO:0008270">
    <property type="term" value="F:zinc ion binding"/>
    <property type="evidence" value="ECO:0007669"/>
    <property type="project" value="InterPro"/>
</dbReference>
<evidence type="ECO:0000259" key="3">
    <source>
        <dbReference type="PROSITE" id="PS50048"/>
    </source>
</evidence>
<dbReference type="PANTHER" id="PTHR37534:SF7">
    <property type="entry name" value="TRANSCRIPTIONAL ACTIVATOR PROTEIN UGA3"/>
    <property type="match status" value="1"/>
</dbReference>
<proteinExistence type="predicted"/>
<evidence type="ECO:0000256" key="1">
    <source>
        <dbReference type="ARBA" id="ARBA00004123"/>
    </source>
</evidence>
<protein>
    <recommendedName>
        <fullName evidence="3">Zn(2)-C6 fungal-type domain-containing protein</fullName>
    </recommendedName>
</protein>
<dbReference type="OrthoDB" id="3251668at2759"/>
<evidence type="ECO:0000256" key="2">
    <source>
        <dbReference type="ARBA" id="ARBA00023242"/>
    </source>
</evidence>
<dbReference type="Proteomes" id="UP000184330">
    <property type="component" value="Unassembled WGS sequence"/>
</dbReference>
<sequence>MSSQASPTTPLKEALANKGGVQDCRTCNRRRIRCDRSLPSCLKCGSRSLVCPGYGPQFKWKEDAIVRVRGRPRRTGHDSLRAQNLDCHSQRPDFGYIATRQVSSLEQYRFEGPDEDLKKIITLDISAPPSSSLPDNLQRCSARELLHHYYQVLAPQLAWVDSTDNPWQNVILPLALESPPLLHSLLAMAAGDLSDRYYGCAHKTADVVFGLSRNRDRALNLLAEHLRQELAVSDGTTKDIPELNNQILASIVVLCYHEIKWPSSGLWKVHLRASGTMIRRWSTMTAPPSDITRSFLVQELSATQAMASVTSFTDTEDVLSVTFPSNHRAPFLGFCQVIQAVSHAERGGVQHSNVPIRVTKMRSLLIGLEKAKRHAFTVGQELDLRSSQARLELNLIINTYYEAGYIYTLQALSSPAETSVVMQNSRRQLRFYLSQLANTSIFAQELPWPLFIAGTECGDQVEDQQYIEKRMHEMVKLTGTLDRLKALRFLKEFWAARTQNPDITWIQIAREWAQRRESFLIW</sequence>
<dbReference type="InterPro" id="IPR021858">
    <property type="entry name" value="Fun_TF"/>
</dbReference>
<dbReference type="GO" id="GO:0045944">
    <property type="term" value="P:positive regulation of transcription by RNA polymerase II"/>
    <property type="evidence" value="ECO:0007669"/>
    <property type="project" value="TreeGrafter"/>
</dbReference>
<dbReference type="Gene3D" id="4.10.240.10">
    <property type="entry name" value="Zn(2)-C6 fungal-type DNA-binding domain"/>
    <property type="match status" value="1"/>
</dbReference>
<evidence type="ECO:0000313" key="5">
    <source>
        <dbReference type="Proteomes" id="UP000184330"/>
    </source>
</evidence>
<evidence type="ECO:0000313" key="4">
    <source>
        <dbReference type="EMBL" id="CZR68777.1"/>
    </source>
</evidence>
<dbReference type="GO" id="GO:0000976">
    <property type="term" value="F:transcription cis-regulatory region binding"/>
    <property type="evidence" value="ECO:0007669"/>
    <property type="project" value="TreeGrafter"/>
</dbReference>
<reference evidence="4 5" key="1">
    <citation type="submission" date="2016-03" db="EMBL/GenBank/DDBJ databases">
        <authorList>
            <person name="Ploux O."/>
        </authorList>
    </citation>
    <scope>NUCLEOTIDE SEQUENCE [LARGE SCALE GENOMIC DNA]</scope>
    <source>
        <strain evidence="4 5">UAMH 11012</strain>
    </source>
</reference>
<accession>A0A1L7XUW5</accession>
<organism evidence="4 5">
    <name type="scientific">Phialocephala subalpina</name>
    <dbReference type="NCBI Taxonomy" id="576137"/>
    <lineage>
        <taxon>Eukaryota</taxon>
        <taxon>Fungi</taxon>
        <taxon>Dikarya</taxon>
        <taxon>Ascomycota</taxon>
        <taxon>Pezizomycotina</taxon>
        <taxon>Leotiomycetes</taxon>
        <taxon>Helotiales</taxon>
        <taxon>Mollisiaceae</taxon>
        <taxon>Phialocephala</taxon>
        <taxon>Phialocephala fortinii species complex</taxon>
    </lineage>
</organism>
<dbReference type="GO" id="GO:0005634">
    <property type="term" value="C:nucleus"/>
    <property type="evidence" value="ECO:0007669"/>
    <property type="project" value="UniProtKB-SubCell"/>
</dbReference>
<dbReference type="SUPFAM" id="SSF57701">
    <property type="entry name" value="Zn2/Cys6 DNA-binding domain"/>
    <property type="match status" value="1"/>
</dbReference>
<dbReference type="InterPro" id="IPR001138">
    <property type="entry name" value="Zn2Cys6_DnaBD"/>
</dbReference>
<keyword evidence="5" id="KW-1185">Reference proteome</keyword>
<dbReference type="AlphaFoldDB" id="A0A1L7XUW5"/>
<dbReference type="GO" id="GO:0000981">
    <property type="term" value="F:DNA-binding transcription factor activity, RNA polymerase II-specific"/>
    <property type="evidence" value="ECO:0007669"/>
    <property type="project" value="InterPro"/>
</dbReference>
<dbReference type="PROSITE" id="PS50048">
    <property type="entry name" value="ZN2_CY6_FUNGAL_2"/>
    <property type="match status" value="1"/>
</dbReference>
<feature type="domain" description="Zn(2)-C6 fungal-type" evidence="3">
    <location>
        <begin position="23"/>
        <end position="51"/>
    </location>
</feature>
<comment type="subcellular location">
    <subcellularLocation>
        <location evidence="1">Nucleus</location>
    </subcellularLocation>
</comment>
<dbReference type="InterPro" id="IPR036864">
    <property type="entry name" value="Zn2-C6_fun-type_DNA-bd_sf"/>
</dbReference>
<dbReference type="EMBL" id="FJOG01000059">
    <property type="protein sequence ID" value="CZR68777.1"/>
    <property type="molecule type" value="Genomic_DNA"/>
</dbReference>
<dbReference type="PANTHER" id="PTHR37534">
    <property type="entry name" value="TRANSCRIPTIONAL ACTIVATOR PROTEIN UGA3"/>
    <property type="match status" value="1"/>
</dbReference>
<gene>
    <name evidence="4" type="ORF">PAC_18676</name>
</gene>